<feature type="region of interest" description="Disordered" evidence="1">
    <location>
        <begin position="18"/>
        <end position="55"/>
    </location>
</feature>
<feature type="compositionally biased region" description="Basic and acidic residues" evidence="1">
    <location>
        <begin position="81"/>
        <end position="101"/>
    </location>
</feature>
<feature type="region of interest" description="Disordered" evidence="1">
    <location>
        <begin position="224"/>
        <end position="330"/>
    </location>
</feature>
<feature type="compositionally biased region" description="Basic residues" evidence="1">
    <location>
        <begin position="102"/>
        <end position="112"/>
    </location>
</feature>
<proteinExistence type="predicted"/>
<feature type="compositionally biased region" description="Polar residues" evidence="1">
    <location>
        <begin position="32"/>
        <end position="44"/>
    </location>
</feature>
<evidence type="ECO:0000313" key="3">
    <source>
        <dbReference type="Proteomes" id="UP000814243"/>
    </source>
</evidence>
<feature type="compositionally biased region" description="Basic and acidic residues" evidence="1">
    <location>
        <begin position="113"/>
        <end position="127"/>
    </location>
</feature>
<protein>
    <submittedName>
        <fullName evidence="2">Uncharacterized protein</fullName>
    </submittedName>
</protein>
<gene>
    <name evidence="2" type="ORF">HF086_012382</name>
</gene>
<reference evidence="2" key="1">
    <citation type="journal article" date="2021" name="G3 (Bethesda)">
        <title>Genome and transcriptome analysis of the beet armyworm Spodoptera exigua reveals targets for pest control. .</title>
        <authorList>
            <person name="Simon S."/>
            <person name="Breeschoten T."/>
            <person name="Jansen H.J."/>
            <person name="Dirks R.P."/>
            <person name="Schranz M.E."/>
            <person name="Ros V.I.D."/>
        </authorList>
    </citation>
    <scope>NUCLEOTIDE SEQUENCE</scope>
    <source>
        <strain evidence="2">TB_SE_WUR_2020</strain>
    </source>
</reference>
<accession>A0A922M921</accession>
<comment type="caution">
    <text evidence="2">The sequence shown here is derived from an EMBL/GenBank/DDBJ whole genome shotgun (WGS) entry which is preliminary data.</text>
</comment>
<dbReference type="AlphaFoldDB" id="A0A922M921"/>
<feature type="compositionally biased region" description="Basic and acidic residues" evidence="1">
    <location>
        <begin position="375"/>
        <end position="406"/>
    </location>
</feature>
<feature type="compositionally biased region" description="Basic and acidic residues" evidence="1">
    <location>
        <begin position="149"/>
        <end position="169"/>
    </location>
</feature>
<feature type="compositionally biased region" description="Basic and acidic residues" evidence="1">
    <location>
        <begin position="232"/>
        <end position="248"/>
    </location>
</feature>
<sequence length="521" mass="62080">MECKSSDSKKLLKVCDAAKHKRTKKKRDGLDDTNSVVTDGSTSEGDGVGESIPQDQDSFIYAFLEEAIKRDKKKQKHTNRREHERQASNEDVRERSAPRDKEKHRHHHKERHRIRDRDEKPSREHNKSSSSPKAASPPPVGVDQTMLLETHKSLQCEVTDRRDPYDVERQPALSHAKSRELVATSRIRSQENFSCRVRSHDKIPAMCDERGKQEKCSCYYEKDSPKYSSKLDISRSRMRPTEDERYRDYPPVAVATRSCLDPYRGRSPDGREERYRDYERDLRGRRYDDDKKRYFEQKTSRSFDVNREGYDEERNCRRTARSDSVKDRRYEDRDKRYEEMGKYYDDKGLESRDRQNVLSKDQRLRRNVERFERNSVASREDAYRERDRDRERERERDRYSERERDSGLSVADGETSTMSGRSNCLKVVKDSAANVKESAAAQLQLWRECMRRYETVARDVGDTDARLMEEIKKQRSEMAEMANMWQECLQRYRDMSNDFNSLKQQVILFYVHRLRTYSRFY</sequence>
<feature type="compositionally biased region" description="Basic and acidic residues" evidence="1">
    <location>
        <begin position="263"/>
        <end position="330"/>
    </location>
</feature>
<feature type="region of interest" description="Disordered" evidence="1">
    <location>
        <begin position="70"/>
        <end position="181"/>
    </location>
</feature>
<evidence type="ECO:0000313" key="2">
    <source>
        <dbReference type="EMBL" id="KAH9632575.1"/>
    </source>
</evidence>
<organism evidence="2 3">
    <name type="scientific">Spodoptera exigua</name>
    <name type="common">Beet armyworm</name>
    <name type="synonym">Noctua fulgens</name>
    <dbReference type="NCBI Taxonomy" id="7107"/>
    <lineage>
        <taxon>Eukaryota</taxon>
        <taxon>Metazoa</taxon>
        <taxon>Ecdysozoa</taxon>
        <taxon>Arthropoda</taxon>
        <taxon>Hexapoda</taxon>
        <taxon>Insecta</taxon>
        <taxon>Pterygota</taxon>
        <taxon>Neoptera</taxon>
        <taxon>Endopterygota</taxon>
        <taxon>Lepidoptera</taxon>
        <taxon>Glossata</taxon>
        <taxon>Ditrysia</taxon>
        <taxon>Noctuoidea</taxon>
        <taxon>Noctuidae</taxon>
        <taxon>Amphipyrinae</taxon>
        <taxon>Spodoptera</taxon>
    </lineage>
</organism>
<feature type="region of interest" description="Disordered" evidence="1">
    <location>
        <begin position="375"/>
        <end position="419"/>
    </location>
</feature>
<dbReference type="EMBL" id="JACEFF010000704">
    <property type="protein sequence ID" value="KAH9632575.1"/>
    <property type="molecule type" value="Genomic_DNA"/>
</dbReference>
<evidence type="ECO:0000256" key="1">
    <source>
        <dbReference type="SAM" id="MobiDB-lite"/>
    </source>
</evidence>
<dbReference type="Proteomes" id="UP000814243">
    <property type="component" value="Unassembled WGS sequence"/>
</dbReference>
<feature type="compositionally biased region" description="Basic residues" evidence="1">
    <location>
        <begin position="70"/>
        <end position="80"/>
    </location>
</feature>
<name>A0A922M921_SPOEX</name>